<protein>
    <submittedName>
        <fullName evidence="2">Carbohydrate esterase family 9 protein</fullName>
    </submittedName>
</protein>
<accession>A0A166XAM9</accession>
<dbReference type="OrthoDB" id="10258955at2759"/>
<dbReference type="PANTHER" id="PTHR43135">
    <property type="entry name" value="ALPHA-D-RIBOSE 1-METHYLPHOSPHONATE 5-TRIPHOSPHATE DIPHOSPHATASE"/>
    <property type="match status" value="1"/>
</dbReference>
<dbReference type="GO" id="GO:0016810">
    <property type="term" value="F:hydrolase activity, acting on carbon-nitrogen (but not peptide) bonds"/>
    <property type="evidence" value="ECO:0007669"/>
    <property type="project" value="InterPro"/>
</dbReference>
<proteinExistence type="predicted"/>
<dbReference type="AlphaFoldDB" id="A0A166XAM9"/>
<reference evidence="2 3" key="1">
    <citation type="journal article" date="2016" name="Mol. Biol. Evol.">
        <title>Comparative Genomics of Early-Diverging Mushroom-Forming Fungi Provides Insights into the Origins of Lignocellulose Decay Capabilities.</title>
        <authorList>
            <person name="Nagy L.G."/>
            <person name="Riley R."/>
            <person name="Tritt A."/>
            <person name="Adam C."/>
            <person name="Daum C."/>
            <person name="Floudas D."/>
            <person name="Sun H."/>
            <person name="Yadav J.S."/>
            <person name="Pangilinan J."/>
            <person name="Larsson K.H."/>
            <person name="Matsuura K."/>
            <person name="Barry K."/>
            <person name="Labutti K."/>
            <person name="Kuo R."/>
            <person name="Ohm R.A."/>
            <person name="Bhattacharya S.S."/>
            <person name="Shirouzu T."/>
            <person name="Yoshinaga Y."/>
            <person name="Martin F.M."/>
            <person name="Grigoriev I.V."/>
            <person name="Hibbett D.S."/>
        </authorList>
    </citation>
    <scope>NUCLEOTIDE SEQUENCE [LARGE SCALE GENOMIC DNA]</scope>
    <source>
        <strain evidence="2 3">CBS 109695</strain>
    </source>
</reference>
<feature type="domain" description="Amidohydrolase-related" evidence="1">
    <location>
        <begin position="310"/>
        <end position="363"/>
    </location>
</feature>
<dbReference type="Proteomes" id="UP000076532">
    <property type="component" value="Unassembled WGS sequence"/>
</dbReference>
<dbReference type="Pfam" id="PF01979">
    <property type="entry name" value="Amidohydro_1"/>
    <property type="match status" value="1"/>
</dbReference>
<dbReference type="InterPro" id="IPR011059">
    <property type="entry name" value="Metal-dep_hydrolase_composite"/>
</dbReference>
<dbReference type="SUPFAM" id="SSF51338">
    <property type="entry name" value="Composite domain of metallo-dependent hydrolases"/>
    <property type="match status" value="1"/>
</dbReference>
<dbReference type="Gene3D" id="3.20.20.140">
    <property type="entry name" value="Metal-dependent hydrolases"/>
    <property type="match status" value="2"/>
</dbReference>
<dbReference type="STRING" id="436010.A0A166XAM9"/>
<evidence type="ECO:0000313" key="2">
    <source>
        <dbReference type="EMBL" id="KZP34593.1"/>
    </source>
</evidence>
<keyword evidence="3" id="KW-1185">Reference proteome</keyword>
<sequence length="815" mass="87772">MEKGLIKSIGRVSDATLASYKTDLIIIDANNSWVTPGLVDIHSQLGIRATPYLQGASDDWCSNNGNIQPFLKVVDALNTHDGSYELAVASGVTTALVLPGSNNAISGQGLPIKLRKTAELTPTAMLLEYPDDTDDHSAPRWYHVMHAYGENSGRSHSQTRMDTASALRKAYTQASNLRREQDSYCLKAAQGLWDSLGAFPSDLEWEPLVDVLRGKAKAHVQADESVDLDDMVRLSNEFQFPISVVHGASDAYLVPDLLKRSYGQPPAIVLRGTSTRDRRETYRSSEFAPRILSVEGLQVAMKSDYTARHLLYEAQQAYFYGLPSNLALSSITTIPSTILGLDHRVGFIRPGNDADVIIWDSHPMALGATPKQIWIDGIAQLISPHILDKPASFQEAPEVPVFDEEAALAVEYEGLPPLLPQRAEHDIVLFTHVKSAYVLSDLGVQNALSHTGDDLGYVVVINGSVACAGPQDTCASVMSSDATTIDLKGGSISPGFMSYGSPLGLEQISAEESTNDGIIMDPLVRSLPSVHSEETIPHALDALQYATRDSLLAYRAGVVSAVTAPDHDLFLSGISVAFSLGDQNKPIIQDAAALHVSIRHLKGGLSVSAQIAALRGLLLHPPKGKWLQWSNRITSGGVPLVIEAHGADIISSLILLKNEVEEAKSSIMKMTITGATEAHILAPQIAYANIGIIVTPSRPSPSEWEDRKTLPGPPMSKQSMIAELIAFDVLVGVGVKHTSEARNTRFDLAWIAIEANDTISMEETFALASVNLYKLLGVRVPDTIDLVATEGGNLLSLSGKPVAVISQRGGHVNLL</sequence>
<dbReference type="SUPFAM" id="SSF51556">
    <property type="entry name" value="Metallo-dependent hydrolases"/>
    <property type="match status" value="1"/>
</dbReference>
<evidence type="ECO:0000259" key="1">
    <source>
        <dbReference type="Pfam" id="PF01979"/>
    </source>
</evidence>
<name>A0A166XAM9_9AGAM</name>
<dbReference type="PANTHER" id="PTHR43135:SF3">
    <property type="entry name" value="ALPHA-D-RIBOSE 1-METHYLPHOSPHONATE 5-TRIPHOSPHATE DIPHOSPHATASE"/>
    <property type="match status" value="1"/>
</dbReference>
<dbReference type="EMBL" id="KV417480">
    <property type="protein sequence ID" value="KZP34593.1"/>
    <property type="molecule type" value="Genomic_DNA"/>
</dbReference>
<dbReference type="InterPro" id="IPR006680">
    <property type="entry name" value="Amidohydro-rel"/>
</dbReference>
<gene>
    <name evidence="2" type="ORF">FIBSPDRAFT_1035593</name>
</gene>
<organism evidence="2 3">
    <name type="scientific">Athelia psychrophila</name>
    <dbReference type="NCBI Taxonomy" id="1759441"/>
    <lineage>
        <taxon>Eukaryota</taxon>
        <taxon>Fungi</taxon>
        <taxon>Dikarya</taxon>
        <taxon>Basidiomycota</taxon>
        <taxon>Agaricomycotina</taxon>
        <taxon>Agaricomycetes</taxon>
        <taxon>Agaricomycetidae</taxon>
        <taxon>Atheliales</taxon>
        <taxon>Atheliaceae</taxon>
        <taxon>Athelia</taxon>
    </lineage>
</organism>
<dbReference type="InterPro" id="IPR051781">
    <property type="entry name" value="Metallo-dep_Hydrolase"/>
</dbReference>
<evidence type="ECO:0000313" key="3">
    <source>
        <dbReference type="Proteomes" id="UP000076532"/>
    </source>
</evidence>
<dbReference type="InterPro" id="IPR032466">
    <property type="entry name" value="Metal_Hydrolase"/>
</dbReference>